<dbReference type="EMBL" id="JAZGQO010000007">
    <property type="protein sequence ID" value="KAK6182142.1"/>
    <property type="molecule type" value="Genomic_DNA"/>
</dbReference>
<evidence type="ECO:0000256" key="7">
    <source>
        <dbReference type="ARBA" id="ARBA00035545"/>
    </source>
</evidence>
<dbReference type="AlphaFoldDB" id="A0AAN8PQW4"/>
<reference evidence="8 9" key="1">
    <citation type="submission" date="2024-01" db="EMBL/GenBank/DDBJ databases">
        <title>The genome of the rayed Mediterranean limpet Patella caerulea (Linnaeus, 1758).</title>
        <authorList>
            <person name="Anh-Thu Weber A."/>
            <person name="Halstead-Nussloch G."/>
        </authorList>
    </citation>
    <scope>NUCLEOTIDE SEQUENCE [LARGE SCALE GENOMIC DNA]</scope>
    <source>
        <strain evidence="8">AATW-2023a</strain>
        <tissue evidence="8">Whole specimen</tissue>
    </source>
</reference>
<evidence type="ECO:0000256" key="5">
    <source>
        <dbReference type="ARBA" id="ARBA00023274"/>
    </source>
</evidence>
<dbReference type="FunFam" id="3.30.780.10:FF:000009">
    <property type="entry name" value="39S ribosomal protein L49, mitochondrial"/>
    <property type="match status" value="1"/>
</dbReference>
<comment type="subcellular location">
    <subcellularLocation>
        <location evidence="1">Mitochondrion</location>
    </subcellularLocation>
</comment>
<dbReference type="PANTHER" id="PTHR13477">
    <property type="entry name" value="MITOCHONDRIAL 39S RIBOSOMAL PROTEIN L49"/>
    <property type="match status" value="1"/>
</dbReference>
<evidence type="ECO:0000256" key="4">
    <source>
        <dbReference type="ARBA" id="ARBA00023128"/>
    </source>
</evidence>
<dbReference type="Pfam" id="PF05046">
    <property type="entry name" value="Img2"/>
    <property type="match status" value="1"/>
</dbReference>
<protein>
    <recommendedName>
        <fullName evidence="6">Large ribosomal subunit protein mL49</fullName>
    </recommendedName>
    <alternativeName>
        <fullName evidence="7">39S ribosomal protein L49, mitochondrial</fullName>
    </alternativeName>
</protein>
<evidence type="ECO:0000256" key="2">
    <source>
        <dbReference type="ARBA" id="ARBA00005677"/>
    </source>
</evidence>
<comment type="similarity">
    <text evidence="2">Belongs to the mitochondrion-specific ribosomal protein mL49 family.</text>
</comment>
<keyword evidence="4" id="KW-0496">Mitochondrion</keyword>
<dbReference type="InterPro" id="IPR007740">
    <property type="entry name" value="Ribosomal_mL49"/>
</dbReference>
<name>A0AAN8PQW4_PATCE</name>
<keyword evidence="5" id="KW-0687">Ribonucleoprotein</keyword>
<evidence type="ECO:0000256" key="6">
    <source>
        <dbReference type="ARBA" id="ARBA00035191"/>
    </source>
</evidence>
<keyword evidence="3" id="KW-0689">Ribosomal protein</keyword>
<dbReference type="PANTHER" id="PTHR13477:SF0">
    <property type="entry name" value="LARGE RIBOSOMAL SUBUNIT PROTEIN ML49"/>
    <property type="match status" value="1"/>
</dbReference>
<dbReference type="Gene3D" id="3.30.780.10">
    <property type="entry name" value="SUI1-like domain"/>
    <property type="match status" value="1"/>
</dbReference>
<proteinExistence type="inferred from homology"/>
<dbReference type="GO" id="GO:0006412">
    <property type="term" value="P:translation"/>
    <property type="evidence" value="ECO:0007669"/>
    <property type="project" value="InterPro"/>
</dbReference>
<sequence length="123" mass="14422">MKYVERLMPQLTVPEVPKHSSYPTPSGWVPPREEALSLPYQVRRTKNHMLPVYHEQTHQNRHCVHIRKVEGDIWALEAALKEHLQQLYPEKQLASQVHEVARSIRIKGHYIHDVADFLISKGF</sequence>
<gene>
    <name evidence="8" type="ORF">SNE40_009892</name>
</gene>
<dbReference type="GO" id="GO:0003735">
    <property type="term" value="F:structural constituent of ribosome"/>
    <property type="evidence" value="ECO:0007669"/>
    <property type="project" value="InterPro"/>
</dbReference>
<comment type="caution">
    <text evidence="8">The sequence shown here is derived from an EMBL/GenBank/DDBJ whole genome shotgun (WGS) entry which is preliminary data.</text>
</comment>
<evidence type="ECO:0000256" key="1">
    <source>
        <dbReference type="ARBA" id="ARBA00004173"/>
    </source>
</evidence>
<keyword evidence="9" id="KW-1185">Reference proteome</keyword>
<evidence type="ECO:0000313" key="8">
    <source>
        <dbReference type="EMBL" id="KAK6182142.1"/>
    </source>
</evidence>
<evidence type="ECO:0000313" key="9">
    <source>
        <dbReference type="Proteomes" id="UP001347796"/>
    </source>
</evidence>
<organism evidence="8 9">
    <name type="scientific">Patella caerulea</name>
    <name type="common">Rayed Mediterranean limpet</name>
    <dbReference type="NCBI Taxonomy" id="87958"/>
    <lineage>
        <taxon>Eukaryota</taxon>
        <taxon>Metazoa</taxon>
        <taxon>Spiralia</taxon>
        <taxon>Lophotrochozoa</taxon>
        <taxon>Mollusca</taxon>
        <taxon>Gastropoda</taxon>
        <taxon>Patellogastropoda</taxon>
        <taxon>Patelloidea</taxon>
        <taxon>Patellidae</taxon>
        <taxon>Patella</taxon>
    </lineage>
</organism>
<dbReference type="GO" id="GO:0005762">
    <property type="term" value="C:mitochondrial large ribosomal subunit"/>
    <property type="evidence" value="ECO:0007669"/>
    <property type="project" value="TreeGrafter"/>
</dbReference>
<evidence type="ECO:0000256" key="3">
    <source>
        <dbReference type="ARBA" id="ARBA00022980"/>
    </source>
</evidence>
<dbReference type="Proteomes" id="UP001347796">
    <property type="component" value="Unassembled WGS sequence"/>
</dbReference>
<accession>A0AAN8PQW4</accession>